<feature type="transmembrane region" description="Helical" evidence="1">
    <location>
        <begin position="63"/>
        <end position="81"/>
    </location>
</feature>
<accession>A0AA38L5U6</accession>
<dbReference type="Proteomes" id="UP001163798">
    <property type="component" value="Unassembled WGS sequence"/>
</dbReference>
<keyword evidence="4" id="KW-1185">Reference proteome</keyword>
<comment type="caution">
    <text evidence="3">The sequence shown here is derived from an EMBL/GenBank/DDBJ whole genome shotgun (WGS) entry which is preliminary data.</text>
</comment>
<protein>
    <submittedName>
        <fullName evidence="3">Uncharacterized protein</fullName>
    </submittedName>
</protein>
<evidence type="ECO:0000313" key="3">
    <source>
        <dbReference type="EMBL" id="KAJ3785965.1"/>
    </source>
</evidence>
<feature type="chain" id="PRO_5041230755" evidence="2">
    <location>
        <begin position="22"/>
        <end position="82"/>
    </location>
</feature>
<reference evidence="3" key="1">
    <citation type="submission" date="2022-08" db="EMBL/GenBank/DDBJ databases">
        <authorList>
            <consortium name="DOE Joint Genome Institute"/>
            <person name="Min B."/>
            <person name="Riley R."/>
            <person name="Sierra-Patev S."/>
            <person name="Naranjo-Ortiz M."/>
            <person name="Looney B."/>
            <person name="Konkel Z."/>
            <person name="Slot J.C."/>
            <person name="Sakamoto Y."/>
            <person name="Steenwyk J.L."/>
            <person name="Rokas A."/>
            <person name="Carro J."/>
            <person name="Camarero S."/>
            <person name="Ferreira P."/>
            <person name="Molpeceres G."/>
            <person name="Ruiz-Duenas F.J."/>
            <person name="Serrano A."/>
            <person name="Henrissat B."/>
            <person name="Drula E."/>
            <person name="Hughes K.W."/>
            <person name="Mata J.L."/>
            <person name="Ishikawa N.K."/>
            <person name="Vargas-Isla R."/>
            <person name="Ushijima S."/>
            <person name="Smith C.A."/>
            <person name="Ahrendt S."/>
            <person name="Andreopoulos W."/>
            <person name="He G."/>
            <person name="Labutti K."/>
            <person name="Lipzen A."/>
            <person name="Ng V."/>
            <person name="Sandor L."/>
            <person name="Barry K."/>
            <person name="Martinez A.T."/>
            <person name="Xiao Y."/>
            <person name="Gibbons J.G."/>
            <person name="Terashima K."/>
            <person name="Hibbett D.S."/>
            <person name="Grigoriev I.V."/>
        </authorList>
    </citation>
    <scope>NUCLEOTIDE SEQUENCE</scope>
    <source>
        <strain evidence="3">TFB10291</strain>
    </source>
</reference>
<evidence type="ECO:0000256" key="1">
    <source>
        <dbReference type="SAM" id="Phobius"/>
    </source>
</evidence>
<gene>
    <name evidence="3" type="ORF">GGU10DRAFT_353270</name>
</gene>
<keyword evidence="1" id="KW-1133">Transmembrane helix</keyword>
<organism evidence="3 4">
    <name type="scientific">Lentinula aff. detonsa</name>
    <dbReference type="NCBI Taxonomy" id="2804958"/>
    <lineage>
        <taxon>Eukaryota</taxon>
        <taxon>Fungi</taxon>
        <taxon>Dikarya</taxon>
        <taxon>Basidiomycota</taxon>
        <taxon>Agaricomycotina</taxon>
        <taxon>Agaricomycetes</taxon>
        <taxon>Agaricomycetidae</taxon>
        <taxon>Agaricales</taxon>
        <taxon>Marasmiineae</taxon>
        <taxon>Omphalotaceae</taxon>
        <taxon>Lentinula</taxon>
    </lineage>
</organism>
<name>A0AA38L5U6_9AGAR</name>
<keyword evidence="2" id="KW-0732">Signal</keyword>
<evidence type="ECO:0000313" key="4">
    <source>
        <dbReference type="Proteomes" id="UP001163798"/>
    </source>
</evidence>
<keyword evidence="1" id="KW-0812">Transmembrane</keyword>
<dbReference type="AlphaFoldDB" id="A0AA38L5U6"/>
<feature type="signal peptide" evidence="2">
    <location>
        <begin position="1"/>
        <end position="21"/>
    </location>
</feature>
<keyword evidence="1" id="KW-0472">Membrane</keyword>
<evidence type="ECO:0000256" key="2">
    <source>
        <dbReference type="SAM" id="SignalP"/>
    </source>
</evidence>
<sequence>MMITRVIITSIFFVAAGISNATPMPEPAPLDPGLQRVVAQKNGMGVVDSTKSAVNSALHYSEISLFAVLVPAIAANAASLLF</sequence>
<proteinExistence type="predicted"/>
<dbReference type="EMBL" id="MU793327">
    <property type="protein sequence ID" value="KAJ3785965.1"/>
    <property type="molecule type" value="Genomic_DNA"/>
</dbReference>